<dbReference type="VEuPathDB" id="FungiDB:BO71DRAFT_404140"/>
<accession>A0A319CUI7</accession>
<organism evidence="1 2">
    <name type="scientific">Aspergillus ellipticus CBS 707.79</name>
    <dbReference type="NCBI Taxonomy" id="1448320"/>
    <lineage>
        <taxon>Eukaryota</taxon>
        <taxon>Fungi</taxon>
        <taxon>Dikarya</taxon>
        <taxon>Ascomycota</taxon>
        <taxon>Pezizomycotina</taxon>
        <taxon>Eurotiomycetes</taxon>
        <taxon>Eurotiomycetidae</taxon>
        <taxon>Eurotiales</taxon>
        <taxon>Aspergillaceae</taxon>
        <taxon>Aspergillus</taxon>
        <taxon>Aspergillus subgen. Circumdati</taxon>
    </lineage>
</organism>
<dbReference type="AlphaFoldDB" id="A0A319CUI7"/>
<evidence type="ECO:0000313" key="2">
    <source>
        <dbReference type="Proteomes" id="UP000247810"/>
    </source>
</evidence>
<gene>
    <name evidence="1" type="ORF">BO71DRAFT_404140</name>
</gene>
<dbReference type="Proteomes" id="UP000247810">
    <property type="component" value="Unassembled WGS sequence"/>
</dbReference>
<protein>
    <submittedName>
        <fullName evidence="1">Uncharacterized protein</fullName>
    </submittedName>
</protein>
<reference evidence="1 2" key="1">
    <citation type="submission" date="2018-02" db="EMBL/GenBank/DDBJ databases">
        <title>The genomes of Aspergillus section Nigri reveals drivers in fungal speciation.</title>
        <authorList>
            <consortium name="DOE Joint Genome Institute"/>
            <person name="Vesth T.C."/>
            <person name="Nybo J."/>
            <person name="Theobald S."/>
            <person name="Brandl J."/>
            <person name="Frisvad J.C."/>
            <person name="Nielsen K.F."/>
            <person name="Lyhne E.K."/>
            <person name="Kogle M.E."/>
            <person name="Kuo A."/>
            <person name="Riley R."/>
            <person name="Clum A."/>
            <person name="Nolan M."/>
            <person name="Lipzen A."/>
            <person name="Salamov A."/>
            <person name="Henrissat B."/>
            <person name="Wiebenga A."/>
            <person name="De vries R.P."/>
            <person name="Grigoriev I.V."/>
            <person name="Mortensen U.H."/>
            <person name="Andersen M.R."/>
            <person name="Baker S.E."/>
        </authorList>
    </citation>
    <scope>NUCLEOTIDE SEQUENCE [LARGE SCALE GENOMIC DNA]</scope>
    <source>
        <strain evidence="1 2">CBS 707.79</strain>
    </source>
</reference>
<dbReference type="OrthoDB" id="5153231at2759"/>
<dbReference type="EMBL" id="KZ826131">
    <property type="protein sequence ID" value="PYH88071.1"/>
    <property type="molecule type" value="Genomic_DNA"/>
</dbReference>
<proteinExistence type="predicted"/>
<dbReference type="STRING" id="1448320.A0A319CUI7"/>
<name>A0A319CUI7_9EURO</name>
<evidence type="ECO:0000313" key="1">
    <source>
        <dbReference type="EMBL" id="PYH88071.1"/>
    </source>
</evidence>
<sequence length="136" mass="15423">MMISEQDPHLGQSTCVLCRQAPTVGSHILDLNQKLHPVPECRSPCAGCSYSPYPAVWFHAPCYDVLQHSYDEPSEKPTPDELRRFADAIRPVYQCHARTRNIGNPCRFRKASSASPREEFSKTVSDRTCWGTCRLK</sequence>
<keyword evidence="2" id="KW-1185">Reference proteome</keyword>